<evidence type="ECO:0000313" key="3">
    <source>
        <dbReference type="EMBL" id="KAF2653678.1"/>
    </source>
</evidence>
<accession>A0A6A6T4D6</accession>
<feature type="domain" description="UBC core" evidence="2">
    <location>
        <begin position="1"/>
        <end position="144"/>
    </location>
</feature>
<name>A0A6A6T4D6_9PLEO</name>
<dbReference type="InterPro" id="IPR000608">
    <property type="entry name" value="UBC"/>
</dbReference>
<dbReference type="Proteomes" id="UP000799324">
    <property type="component" value="Unassembled WGS sequence"/>
</dbReference>
<organism evidence="3 4">
    <name type="scientific">Lophiostoma macrostomum CBS 122681</name>
    <dbReference type="NCBI Taxonomy" id="1314788"/>
    <lineage>
        <taxon>Eukaryota</taxon>
        <taxon>Fungi</taxon>
        <taxon>Dikarya</taxon>
        <taxon>Ascomycota</taxon>
        <taxon>Pezizomycotina</taxon>
        <taxon>Dothideomycetes</taxon>
        <taxon>Pleosporomycetidae</taxon>
        <taxon>Pleosporales</taxon>
        <taxon>Lophiostomataceae</taxon>
        <taxon>Lophiostoma</taxon>
    </lineage>
</organism>
<feature type="non-terminal residue" evidence="3">
    <location>
        <position position="600"/>
    </location>
</feature>
<dbReference type="Gene3D" id="3.10.110.10">
    <property type="entry name" value="Ubiquitin Conjugating Enzyme"/>
    <property type="match status" value="1"/>
</dbReference>
<dbReference type="InterPro" id="IPR016135">
    <property type="entry name" value="UBQ-conjugating_enzyme/RWD"/>
</dbReference>
<protein>
    <recommendedName>
        <fullName evidence="2">UBC core domain-containing protein</fullName>
    </recommendedName>
</protein>
<evidence type="ECO:0000313" key="4">
    <source>
        <dbReference type="Proteomes" id="UP000799324"/>
    </source>
</evidence>
<keyword evidence="4" id="KW-1185">Reference proteome</keyword>
<dbReference type="AlphaFoldDB" id="A0A6A6T4D6"/>
<keyword evidence="1" id="KW-0833">Ubl conjugation pathway</keyword>
<sequence length="600" mass="67576">LRRRLLQDIVEVQREPYPNIFLHIDEANLTSACLVLTPPDGHPLHLCIEFLDDYPLRAPRITIQSSVVHPNVYGDYICASILNEAEGWTPAYTLRGILIQLLSFFCSDSLEQDTGGLMDLKKFRAASQRMAGATNGCQCFLCRRNYSRSPFECENCGFHSDDQDRTTNHASAQNVVIGSEIRASGLHSHPQERSKLFEMSDEIILRLITFLDAIDIFAFGEALPTIKHMLHGYDIIRIRELQCFCLKKSHLVTQLGIGVSVTGGNRPIFRSEFDLLSDEAYNSFGIRKSIQGVEFGAWLPLPLSHGHWYKVRQQAGAALTELHRMAQMRNRDQVEVLYHFMNNIVVQFSSEADRSFNRPADQPDARSTLTHASEKAVESYFALFHLLLCIATEDSAIIASANRMVSRFIAGPRSKAYFPDLGHVLVAALISADGVTEDVSFHVIKEAILRNVVWMLDSKGAGMAELAYIEPSRVSDYRLTKTFEASRTSYRLLMFLKLFSSTARQPGKSLLQLHDELFDTHGAPPSGTSAIMAYEIRRIRNINNFPDFLIAMGISELPTKADFSGFLKRTIGDSVSVGYSCMPMDQSQLYMLRQMREPRV</sequence>
<evidence type="ECO:0000256" key="1">
    <source>
        <dbReference type="ARBA" id="ARBA00022786"/>
    </source>
</evidence>
<evidence type="ECO:0000259" key="2">
    <source>
        <dbReference type="PROSITE" id="PS50127"/>
    </source>
</evidence>
<dbReference type="EMBL" id="MU004377">
    <property type="protein sequence ID" value="KAF2653678.1"/>
    <property type="molecule type" value="Genomic_DNA"/>
</dbReference>
<dbReference type="SMART" id="SM00212">
    <property type="entry name" value="UBCc"/>
    <property type="match status" value="1"/>
</dbReference>
<gene>
    <name evidence="3" type="ORF">K491DRAFT_581127</name>
</gene>
<proteinExistence type="predicted"/>
<dbReference type="OrthoDB" id="109543at2759"/>
<reference evidence="3" key="1">
    <citation type="journal article" date="2020" name="Stud. Mycol.">
        <title>101 Dothideomycetes genomes: a test case for predicting lifestyles and emergence of pathogens.</title>
        <authorList>
            <person name="Haridas S."/>
            <person name="Albert R."/>
            <person name="Binder M."/>
            <person name="Bloem J."/>
            <person name="Labutti K."/>
            <person name="Salamov A."/>
            <person name="Andreopoulos B."/>
            <person name="Baker S."/>
            <person name="Barry K."/>
            <person name="Bills G."/>
            <person name="Bluhm B."/>
            <person name="Cannon C."/>
            <person name="Castanera R."/>
            <person name="Culley D."/>
            <person name="Daum C."/>
            <person name="Ezra D."/>
            <person name="Gonzalez J."/>
            <person name="Henrissat B."/>
            <person name="Kuo A."/>
            <person name="Liang C."/>
            <person name="Lipzen A."/>
            <person name="Lutzoni F."/>
            <person name="Magnuson J."/>
            <person name="Mondo S."/>
            <person name="Nolan M."/>
            <person name="Ohm R."/>
            <person name="Pangilinan J."/>
            <person name="Park H.-J."/>
            <person name="Ramirez L."/>
            <person name="Alfaro M."/>
            <person name="Sun H."/>
            <person name="Tritt A."/>
            <person name="Yoshinaga Y."/>
            <person name="Zwiers L.-H."/>
            <person name="Turgeon B."/>
            <person name="Goodwin S."/>
            <person name="Spatafora J."/>
            <person name="Crous P."/>
            <person name="Grigoriev I."/>
        </authorList>
    </citation>
    <scope>NUCLEOTIDE SEQUENCE</scope>
    <source>
        <strain evidence="3">CBS 122681</strain>
    </source>
</reference>
<dbReference type="Pfam" id="PF00179">
    <property type="entry name" value="UQ_con"/>
    <property type="match status" value="1"/>
</dbReference>
<dbReference type="SUPFAM" id="SSF54495">
    <property type="entry name" value="UBC-like"/>
    <property type="match status" value="1"/>
</dbReference>
<dbReference type="PROSITE" id="PS50127">
    <property type="entry name" value="UBC_2"/>
    <property type="match status" value="1"/>
</dbReference>
<dbReference type="PANTHER" id="PTHR24067">
    <property type="entry name" value="UBIQUITIN-CONJUGATING ENZYME E2"/>
    <property type="match status" value="1"/>
</dbReference>
<dbReference type="InterPro" id="IPR050113">
    <property type="entry name" value="Ub_conjugating_enzyme"/>
</dbReference>
<feature type="non-terminal residue" evidence="3">
    <location>
        <position position="1"/>
    </location>
</feature>